<feature type="domain" description="Protein OrfX2/OrfX3/P47" evidence="3">
    <location>
        <begin position="31"/>
        <end position="464"/>
    </location>
</feature>
<name>A0ABY5X8B4_ERWPY</name>
<proteinExistence type="inferred from homology"/>
<dbReference type="Proteomes" id="UP001058553">
    <property type="component" value="Chromosome"/>
</dbReference>
<evidence type="ECO:0000256" key="2">
    <source>
        <dbReference type="ARBA" id="ARBA00035010"/>
    </source>
</evidence>
<protein>
    <submittedName>
        <fullName evidence="4">TULIP family P47-like protein</fullName>
    </submittedName>
</protein>
<dbReference type="InterPro" id="IPR010567">
    <property type="entry name" value="OrfX2/OrfX3/P47"/>
</dbReference>
<sequence>MILDVTKKCAFMIVIYISQNSEVRPVSDISTSGWDVVSITNLDTINKIISSGSRYPSEFSINDTILGSKISINGKWGRWLLTSNASGGKVNIKCEIAAGTVDYEGSRLNINDNSNDSYLEIELSLKGKHVEPNEWVMNDDIIDDNTCCYQLVADSDNQVVISSSVFSGSEMKNDNLNLILPALFGGWFKNNLSAFDQIFAVILIGLRAKKSDFQWLYPSAYSYAANSSLDNNTTGFGILTLVDGRTDTGNLQQSVDISALRLVKKFGANLALVISKEMFVKHMLLKAAVDLIKNATASDFTISNSGLSLTNRREMLWQDFHAGDNKYISPILPKEGFILTLQSDYIHLTIQGAHYRPHTGVTVYMGLEQNFRYKVANNARGEPVFVPDEKGLGDAQIICSVKFDKWLQAVEITMGVIASIAAIISLGTLAYGAITARAAATLVAAEREGAVIFSVNVAEAEIVTSEAMAIASDIVNGTVSNPTIFNIVRMSSAVMATISGGAAGAIAISEAIYKSKYDDIPSFHHFASIITGTSVWPHMDNIKIKSASLADSFVIGLEIK</sequence>
<dbReference type="EMBL" id="CP103445">
    <property type="protein sequence ID" value="UWS33259.1"/>
    <property type="molecule type" value="Genomic_DNA"/>
</dbReference>
<dbReference type="RefSeq" id="WP_259818999.1">
    <property type="nucleotide sequence ID" value="NZ_CP103445.1"/>
</dbReference>
<dbReference type="Pfam" id="PF06597">
    <property type="entry name" value="Clostridium_P47"/>
    <property type="match status" value="1"/>
</dbReference>
<accession>A0ABY5X8B4</accession>
<comment type="similarity">
    <text evidence="2">Belongs to the TULIP P47 family.</text>
</comment>
<evidence type="ECO:0000313" key="5">
    <source>
        <dbReference type="Proteomes" id="UP001058553"/>
    </source>
</evidence>
<reference evidence="4" key="1">
    <citation type="submission" date="2022-07" db="EMBL/GenBank/DDBJ databases">
        <title>Genetic diversity of Erwinia pyrifoliae.</title>
        <authorList>
            <person name="Park D.S."/>
            <person name="Ham H."/>
        </authorList>
    </citation>
    <scope>NUCLEOTIDE SEQUENCE</scope>
    <source>
        <strain evidence="4">CP201486</strain>
    </source>
</reference>
<keyword evidence="5" id="KW-1185">Reference proteome</keyword>
<gene>
    <name evidence="4" type="ORF">NYP84_16995</name>
</gene>
<evidence type="ECO:0000259" key="3">
    <source>
        <dbReference type="Pfam" id="PF06597"/>
    </source>
</evidence>
<evidence type="ECO:0000256" key="1">
    <source>
        <dbReference type="ARBA" id="ARBA00023026"/>
    </source>
</evidence>
<organism evidence="4 5">
    <name type="scientific">Erwinia pyrifoliae</name>
    <dbReference type="NCBI Taxonomy" id="79967"/>
    <lineage>
        <taxon>Bacteria</taxon>
        <taxon>Pseudomonadati</taxon>
        <taxon>Pseudomonadota</taxon>
        <taxon>Gammaproteobacteria</taxon>
        <taxon>Enterobacterales</taxon>
        <taxon>Erwiniaceae</taxon>
        <taxon>Erwinia</taxon>
    </lineage>
</organism>
<evidence type="ECO:0000313" key="4">
    <source>
        <dbReference type="EMBL" id="UWS33259.1"/>
    </source>
</evidence>
<keyword evidence="1" id="KW-0843">Virulence</keyword>